<sequence length="125" mass="13275">MSGCISHSCSFQSDGFAAEELSATATVKLFSTRAVSMMACTNGTMSPSTNPSETLDFSDASPQANLRSPLVLAASIRDLEGAGRLIIWTIFYPGILQEEPKEVRPAIHCAEPSTACSCLDMPKSI</sequence>
<reference evidence="1 2" key="1">
    <citation type="submission" date="2021-06" db="EMBL/GenBank/DDBJ databases">
        <title>Caerostris extrusa draft genome.</title>
        <authorList>
            <person name="Kono N."/>
            <person name="Arakawa K."/>
        </authorList>
    </citation>
    <scope>NUCLEOTIDE SEQUENCE [LARGE SCALE GENOMIC DNA]</scope>
</reference>
<dbReference type="EMBL" id="BPLR01018736">
    <property type="protein sequence ID" value="GIZ01922.1"/>
    <property type="molecule type" value="Genomic_DNA"/>
</dbReference>
<proteinExistence type="predicted"/>
<protein>
    <submittedName>
        <fullName evidence="1">Centrosomal protein</fullName>
    </submittedName>
</protein>
<evidence type="ECO:0000313" key="1">
    <source>
        <dbReference type="EMBL" id="GIZ01922.1"/>
    </source>
</evidence>
<accession>A0AAV4Y3K5</accession>
<gene>
    <name evidence="1" type="primary">Cep97</name>
    <name evidence="1" type="ORF">CEXT_497021</name>
</gene>
<evidence type="ECO:0000313" key="2">
    <source>
        <dbReference type="Proteomes" id="UP001054945"/>
    </source>
</evidence>
<dbReference type="Proteomes" id="UP001054945">
    <property type="component" value="Unassembled WGS sequence"/>
</dbReference>
<dbReference type="AlphaFoldDB" id="A0AAV4Y3K5"/>
<name>A0AAV4Y3K5_CAEEX</name>
<keyword evidence="2" id="KW-1185">Reference proteome</keyword>
<organism evidence="1 2">
    <name type="scientific">Caerostris extrusa</name>
    <name type="common">Bark spider</name>
    <name type="synonym">Caerostris bankana</name>
    <dbReference type="NCBI Taxonomy" id="172846"/>
    <lineage>
        <taxon>Eukaryota</taxon>
        <taxon>Metazoa</taxon>
        <taxon>Ecdysozoa</taxon>
        <taxon>Arthropoda</taxon>
        <taxon>Chelicerata</taxon>
        <taxon>Arachnida</taxon>
        <taxon>Araneae</taxon>
        <taxon>Araneomorphae</taxon>
        <taxon>Entelegynae</taxon>
        <taxon>Araneoidea</taxon>
        <taxon>Araneidae</taxon>
        <taxon>Caerostris</taxon>
    </lineage>
</organism>
<comment type="caution">
    <text evidence="1">The sequence shown here is derived from an EMBL/GenBank/DDBJ whole genome shotgun (WGS) entry which is preliminary data.</text>
</comment>